<comment type="caution">
    <text evidence="2">The sequence shown here is derived from an EMBL/GenBank/DDBJ whole genome shotgun (WGS) entry which is preliminary data.</text>
</comment>
<feature type="signal peptide" evidence="1">
    <location>
        <begin position="1"/>
        <end position="23"/>
    </location>
</feature>
<evidence type="ECO:0000313" key="3">
    <source>
        <dbReference type="Proteomes" id="UP001176891"/>
    </source>
</evidence>
<evidence type="ECO:0000313" key="2">
    <source>
        <dbReference type="EMBL" id="MDO5989777.1"/>
    </source>
</evidence>
<proteinExistence type="predicted"/>
<accession>A0ABT8X749</accession>
<reference evidence="2" key="1">
    <citation type="submission" date="2023-07" db="EMBL/GenBank/DDBJ databases">
        <title>Two novel species in the genus Flavivirga.</title>
        <authorList>
            <person name="Kwon K."/>
        </authorList>
    </citation>
    <scope>NUCLEOTIDE SEQUENCE</scope>
    <source>
        <strain evidence="2">KACC 14157</strain>
    </source>
</reference>
<sequence length="119" mass="13720">MKTLKLVPLFLIAFLFCNYTAIAQEEEEEEIENELTTITAVYEGIEDSMYVFTYEDEDGEESTISFQKIAPEAEKAYDLLSKKLIGKAFEITYSDENVLEDDDLEILTNIRTIETLKQL</sequence>
<protein>
    <submittedName>
        <fullName evidence="2">Uncharacterized protein</fullName>
    </submittedName>
</protein>
<organism evidence="2 3">
    <name type="scientific">Flavivirga amylovorans</name>
    <dbReference type="NCBI Taxonomy" id="870486"/>
    <lineage>
        <taxon>Bacteria</taxon>
        <taxon>Pseudomonadati</taxon>
        <taxon>Bacteroidota</taxon>
        <taxon>Flavobacteriia</taxon>
        <taxon>Flavobacteriales</taxon>
        <taxon>Flavobacteriaceae</taxon>
        <taxon>Flavivirga</taxon>
    </lineage>
</organism>
<feature type="chain" id="PRO_5046863783" evidence="1">
    <location>
        <begin position="24"/>
        <end position="119"/>
    </location>
</feature>
<name>A0ABT8X749_9FLAO</name>
<dbReference type="EMBL" id="JAUOEM010000011">
    <property type="protein sequence ID" value="MDO5989777.1"/>
    <property type="molecule type" value="Genomic_DNA"/>
</dbReference>
<dbReference type="RefSeq" id="WP_303284460.1">
    <property type="nucleotide sequence ID" value="NZ_BAABCZ010000006.1"/>
</dbReference>
<keyword evidence="1" id="KW-0732">Signal</keyword>
<dbReference type="Proteomes" id="UP001176891">
    <property type="component" value="Unassembled WGS sequence"/>
</dbReference>
<evidence type="ECO:0000256" key="1">
    <source>
        <dbReference type="SAM" id="SignalP"/>
    </source>
</evidence>
<gene>
    <name evidence="2" type="ORF">Q4Q39_20430</name>
</gene>
<keyword evidence="3" id="KW-1185">Reference proteome</keyword>